<protein>
    <recommendedName>
        <fullName evidence="3 7">Neutral ceramidase</fullName>
        <ecNumber evidence="2 7">3.5.1.23</ecNumber>
    </recommendedName>
</protein>
<keyword evidence="11" id="KW-1185">Reference proteome</keyword>
<evidence type="ECO:0000259" key="8">
    <source>
        <dbReference type="Pfam" id="PF04734"/>
    </source>
</evidence>
<keyword evidence="7" id="KW-0746">Sphingolipid metabolism</keyword>
<feature type="domain" description="Neutral/alkaline non-lysosomal ceramidase C-terminal" evidence="9">
    <location>
        <begin position="691"/>
        <end position="852"/>
    </location>
</feature>
<feature type="binding site" evidence="6">
    <location>
        <position position="335"/>
    </location>
    <ligand>
        <name>Zn(2+)</name>
        <dbReference type="ChEBI" id="CHEBI:29105"/>
    </ligand>
</feature>
<evidence type="ECO:0000256" key="7">
    <source>
        <dbReference type="RuleBase" id="RU366019"/>
    </source>
</evidence>
<organism evidence="10 11">
    <name type="scientific">Tenebrio molitor</name>
    <name type="common">Yellow mealworm beetle</name>
    <dbReference type="NCBI Taxonomy" id="7067"/>
    <lineage>
        <taxon>Eukaryota</taxon>
        <taxon>Metazoa</taxon>
        <taxon>Ecdysozoa</taxon>
        <taxon>Arthropoda</taxon>
        <taxon>Hexapoda</taxon>
        <taxon>Insecta</taxon>
        <taxon>Pterygota</taxon>
        <taxon>Neoptera</taxon>
        <taxon>Endopterygota</taxon>
        <taxon>Coleoptera</taxon>
        <taxon>Polyphaga</taxon>
        <taxon>Cucujiformia</taxon>
        <taxon>Tenebrionidae</taxon>
        <taxon>Tenebrio</taxon>
    </lineage>
</organism>
<dbReference type="InterPro" id="IPR031331">
    <property type="entry name" value="NEUT/ALK_ceramidase_C"/>
</dbReference>
<comment type="cofactor">
    <cofactor evidence="6">
        <name>Zn(2+)</name>
        <dbReference type="ChEBI" id="CHEBI:29105"/>
    </cofactor>
    <text evidence="6">Binds 1 zinc ion per subunit.</text>
</comment>
<dbReference type="GO" id="GO:0005576">
    <property type="term" value="C:extracellular region"/>
    <property type="evidence" value="ECO:0007669"/>
    <property type="project" value="TreeGrafter"/>
</dbReference>
<dbReference type="Proteomes" id="UP000719412">
    <property type="component" value="Unassembled WGS sequence"/>
</dbReference>
<dbReference type="GO" id="GO:0042759">
    <property type="term" value="P:long-chain fatty acid biosynthetic process"/>
    <property type="evidence" value="ECO:0007669"/>
    <property type="project" value="TreeGrafter"/>
</dbReference>
<dbReference type="Pfam" id="PF04734">
    <property type="entry name" value="Ceramidase_alk"/>
    <property type="match status" value="1"/>
</dbReference>
<keyword evidence="7" id="KW-0443">Lipid metabolism</keyword>
<feature type="binding site" evidence="6">
    <location>
        <position position="225"/>
    </location>
    <ligand>
        <name>Zn(2+)</name>
        <dbReference type="ChEBI" id="CHEBI:29105"/>
    </ligand>
</feature>
<dbReference type="EC" id="3.5.1.23" evidence="2 7"/>
<evidence type="ECO:0000256" key="6">
    <source>
        <dbReference type="PIRSR" id="PIRSR606823-2"/>
    </source>
</evidence>
<evidence type="ECO:0000259" key="9">
    <source>
        <dbReference type="Pfam" id="PF17048"/>
    </source>
</evidence>
<comment type="catalytic activity">
    <reaction evidence="7">
        <text>an N-acylsphing-4-enine + H2O = sphing-4-enine + a fatty acid</text>
        <dbReference type="Rhea" id="RHEA:20856"/>
        <dbReference type="ChEBI" id="CHEBI:15377"/>
        <dbReference type="ChEBI" id="CHEBI:28868"/>
        <dbReference type="ChEBI" id="CHEBI:52639"/>
        <dbReference type="ChEBI" id="CHEBI:57756"/>
        <dbReference type="EC" id="3.5.1.23"/>
    </reaction>
</comment>
<dbReference type="Gene3D" id="2.60.40.2300">
    <property type="entry name" value="Neutral/alkaline non-lysosomal ceramidase, C-terminal domain"/>
    <property type="match status" value="1"/>
</dbReference>
<evidence type="ECO:0000256" key="4">
    <source>
        <dbReference type="ARBA" id="ARBA00022801"/>
    </source>
</evidence>
<evidence type="ECO:0000256" key="3">
    <source>
        <dbReference type="ARBA" id="ARBA00019235"/>
    </source>
</evidence>
<comment type="similarity">
    <text evidence="1 7">Belongs to the neutral ceramidase family.</text>
</comment>
<dbReference type="InterPro" id="IPR038445">
    <property type="entry name" value="NCDase_C_sf"/>
</dbReference>
<dbReference type="PANTHER" id="PTHR12670:SF1">
    <property type="entry name" value="NEUTRAL CERAMIDASE"/>
    <property type="match status" value="1"/>
</dbReference>
<keyword evidence="6" id="KW-0479">Metal-binding</keyword>
<comment type="caution">
    <text evidence="10">The sequence shown here is derived from an EMBL/GenBank/DDBJ whole genome shotgun (WGS) entry which is preliminary data.</text>
</comment>
<name>A0A8J6H7C8_TENMO</name>
<evidence type="ECO:0000256" key="2">
    <source>
        <dbReference type="ARBA" id="ARBA00011891"/>
    </source>
</evidence>
<dbReference type="EMBL" id="JABDTM020028268">
    <property type="protein sequence ID" value="KAH0809217.1"/>
    <property type="molecule type" value="Genomic_DNA"/>
</dbReference>
<dbReference type="AlphaFoldDB" id="A0A8J6H7C8"/>
<dbReference type="Pfam" id="PF17048">
    <property type="entry name" value="Ceramidse_alk_C"/>
    <property type="match status" value="1"/>
</dbReference>
<sequence length="854" mass="93549">MVSVRFLYVRAANTSDESTLALDRCPFGTPSGAALGVLEILGELLDVLPGKVPVATHGFDFPESYRVRRPRHVFAPHRPSSVLSEPQTLTASFCQVSSTPVFPSHLTEGTMINKCVWVKVLVILLAAVSSTWGQYRVGVGRADCTGPAAEIAFMGYGKSSQKGCGIHLRQFSRAFIFDDGTKRAVFVSVDAGMMAHGVHYAVLAQLRKLYQDTYTQENVILSGTHTHNAPGGYLMYFLYDIPTLGFVRQTFDALVAGITRSIVRAHENMLEAEIFLSSGELLEANINRSPTAYLLNPEEERDKYPYNVDKEMVQLKIVESVNRTLIGAINWFAVHPTSMNYTSCFISSDNVGYAALLLEKHLNKNSLTGKGRFVGAFASTNLGDVSPNTRGPRCVTTGKECDLVSSTCDGQAKYCVAAGPGKDMFESTQIIATKLSNKAKTLLDTSDAKKLTGPVNYVQQFVDMPEERASINLPNGTALQVQGCRPAMGYSFAAGTTDGYGEFNFAQGTKSSSIYWNTVRDLLFPPTKEDIDCHHPKPILINSGRISTPWEWQPSIVSVQLIRLGEVILIAVPGEFTTMSGRRLRKAVTEAAVESGGPAGTKAIVTGLSNVYTSYITTFEEYQVSTELDVCDYYFGRLRNRPIGKWNGGGVSENSDGKFPSAAAASAVIQRYEGASTIYGPHTLALYLKRYKDLTKAMFQGEHPDSGPTPPDLSNKVHNFVPGVLFDTAGLMHRFGDCLQHPPSKVKRGTTVSAKFVAGHPRNDIMQEGSFLRVEKLIGGDEWSVAATDADWDTKFIWKRTSTLIGGSEVTIKWEIPLDTPPGTYRIRHFGHYKQFLGGIHPYSGDTPSFQVED</sequence>
<dbReference type="PANTHER" id="PTHR12670">
    <property type="entry name" value="CERAMIDASE"/>
    <property type="match status" value="1"/>
</dbReference>
<feature type="binding site" evidence="6">
    <location>
        <position position="615"/>
    </location>
    <ligand>
        <name>Zn(2+)</name>
        <dbReference type="ChEBI" id="CHEBI:29105"/>
    </ligand>
</feature>
<reference evidence="10" key="2">
    <citation type="submission" date="2021-08" db="EMBL/GenBank/DDBJ databases">
        <authorList>
            <person name="Eriksson T."/>
        </authorList>
    </citation>
    <scope>NUCLEOTIDE SEQUENCE</scope>
    <source>
        <strain evidence="10">Stoneville</strain>
        <tissue evidence="10">Whole head</tissue>
    </source>
</reference>
<evidence type="ECO:0000256" key="1">
    <source>
        <dbReference type="ARBA" id="ARBA00009835"/>
    </source>
</evidence>
<reference evidence="10" key="1">
    <citation type="journal article" date="2020" name="J Insects Food Feed">
        <title>The yellow mealworm (Tenebrio molitor) genome: a resource for the emerging insects as food and feed industry.</title>
        <authorList>
            <person name="Eriksson T."/>
            <person name="Andere A."/>
            <person name="Kelstrup H."/>
            <person name="Emery V."/>
            <person name="Picard C."/>
        </authorList>
    </citation>
    <scope>NUCLEOTIDE SEQUENCE</scope>
    <source>
        <strain evidence="10">Stoneville</strain>
        <tissue evidence="10">Whole head</tissue>
    </source>
</reference>
<dbReference type="GO" id="GO:0046514">
    <property type="term" value="P:ceramide catabolic process"/>
    <property type="evidence" value="ECO:0007669"/>
    <property type="project" value="InterPro"/>
</dbReference>
<dbReference type="GO" id="GO:0017040">
    <property type="term" value="F:N-acylsphingosine amidohydrolase activity"/>
    <property type="evidence" value="ECO:0007669"/>
    <property type="project" value="UniProtKB-UniRule"/>
</dbReference>
<feature type="active site" description="Nucleophile" evidence="5">
    <location>
        <position position="386"/>
    </location>
</feature>
<accession>A0A8J6H7C8</accession>
<keyword evidence="6" id="KW-0862">Zinc</keyword>
<evidence type="ECO:0000313" key="11">
    <source>
        <dbReference type="Proteomes" id="UP000719412"/>
    </source>
</evidence>
<dbReference type="GO" id="GO:0046512">
    <property type="term" value="P:sphingosine biosynthetic process"/>
    <property type="evidence" value="ECO:0007669"/>
    <property type="project" value="TreeGrafter"/>
</dbReference>
<proteinExistence type="inferred from homology"/>
<keyword evidence="4 7" id="KW-0378">Hydrolase</keyword>
<evidence type="ECO:0000256" key="5">
    <source>
        <dbReference type="PIRSR" id="PIRSR606823-1"/>
    </source>
</evidence>
<evidence type="ECO:0000313" key="10">
    <source>
        <dbReference type="EMBL" id="KAH0809217.1"/>
    </source>
</evidence>
<feature type="domain" description="Neutral/alkaline non-lysosomal ceramidase N-terminal" evidence="8">
    <location>
        <begin position="135"/>
        <end position="624"/>
    </location>
</feature>
<dbReference type="InterPro" id="IPR031329">
    <property type="entry name" value="NEUT/ALK_ceramidase_N"/>
</dbReference>
<dbReference type="InterPro" id="IPR006823">
    <property type="entry name" value="Ceramidase_alk"/>
</dbReference>
<dbReference type="GO" id="GO:0016020">
    <property type="term" value="C:membrane"/>
    <property type="evidence" value="ECO:0007669"/>
    <property type="project" value="GOC"/>
</dbReference>
<feature type="binding site" evidence="6">
    <location>
        <position position="575"/>
    </location>
    <ligand>
        <name>Zn(2+)</name>
        <dbReference type="ChEBI" id="CHEBI:29105"/>
    </ligand>
</feature>
<gene>
    <name evidence="10" type="ORF">GEV33_013573</name>
</gene>
<dbReference type="GO" id="GO:0046872">
    <property type="term" value="F:metal ion binding"/>
    <property type="evidence" value="ECO:0007669"/>
    <property type="project" value="UniProtKB-KW"/>
</dbReference>